<organism evidence="2 3">
    <name type="scientific">Pendulispora albinea</name>
    <dbReference type="NCBI Taxonomy" id="2741071"/>
    <lineage>
        <taxon>Bacteria</taxon>
        <taxon>Pseudomonadati</taxon>
        <taxon>Myxococcota</taxon>
        <taxon>Myxococcia</taxon>
        <taxon>Myxococcales</taxon>
        <taxon>Sorangiineae</taxon>
        <taxon>Pendulisporaceae</taxon>
        <taxon>Pendulispora</taxon>
    </lineage>
</organism>
<feature type="transmembrane region" description="Helical" evidence="1">
    <location>
        <begin position="99"/>
        <end position="124"/>
    </location>
</feature>
<keyword evidence="1" id="KW-0472">Membrane</keyword>
<proteinExistence type="predicted"/>
<dbReference type="RefSeq" id="WP_394826016.1">
    <property type="nucleotide sequence ID" value="NZ_CP089984.1"/>
</dbReference>
<accession>A0ABZ2M4L8</accession>
<evidence type="ECO:0000256" key="1">
    <source>
        <dbReference type="SAM" id="Phobius"/>
    </source>
</evidence>
<evidence type="ECO:0000313" key="3">
    <source>
        <dbReference type="Proteomes" id="UP001370348"/>
    </source>
</evidence>
<keyword evidence="1" id="KW-0812">Transmembrane</keyword>
<sequence>MGVHRLFAMLDLLSALLLALGVFVGLPDRWLYVDLPALLLIVLFGVSGVGLGLRTRWASKWARVTGAVALAFGLLVVALLAVAVSYLTGIYGPVGQGGALIGVLVLALVLPYLVALPLAHLVWLRENET</sequence>
<protein>
    <submittedName>
        <fullName evidence="2">Uncharacterized protein</fullName>
    </submittedName>
</protein>
<dbReference type="EMBL" id="CP089984">
    <property type="protein sequence ID" value="WXB16392.1"/>
    <property type="molecule type" value="Genomic_DNA"/>
</dbReference>
<gene>
    <name evidence="2" type="ORF">LZC94_03730</name>
</gene>
<dbReference type="Proteomes" id="UP001370348">
    <property type="component" value="Chromosome"/>
</dbReference>
<feature type="transmembrane region" description="Helical" evidence="1">
    <location>
        <begin position="65"/>
        <end position="87"/>
    </location>
</feature>
<feature type="transmembrane region" description="Helical" evidence="1">
    <location>
        <begin position="31"/>
        <end position="53"/>
    </location>
</feature>
<evidence type="ECO:0000313" key="2">
    <source>
        <dbReference type="EMBL" id="WXB16392.1"/>
    </source>
</evidence>
<keyword evidence="1" id="KW-1133">Transmembrane helix</keyword>
<name>A0ABZ2M4L8_9BACT</name>
<keyword evidence="3" id="KW-1185">Reference proteome</keyword>
<reference evidence="2 3" key="1">
    <citation type="submission" date="2021-12" db="EMBL/GenBank/DDBJ databases">
        <title>Discovery of the Pendulisporaceae a myxobacterial family with distinct sporulation behavior and unique specialized metabolism.</title>
        <authorList>
            <person name="Garcia R."/>
            <person name="Popoff A."/>
            <person name="Bader C.D."/>
            <person name="Loehr J."/>
            <person name="Walesch S."/>
            <person name="Walt C."/>
            <person name="Boldt J."/>
            <person name="Bunk B."/>
            <person name="Haeckl F.J.F.P.J."/>
            <person name="Gunesch A.P."/>
            <person name="Birkelbach J."/>
            <person name="Nuebel U."/>
            <person name="Pietschmann T."/>
            <person name="Bach T."/>
            <person name="Mueller R."/>
        </authorList>
    </citation>
    <scope>NUCLEOTIDE SEQUENCE [LARGE SCALE GENOMIC DNA]</scope>
    <source>
        <strain evidence="2 3">MSr11954</strain>
    </source>
</reference>